<proteinExistence type="predicted"/>
<dbReference type="Proteomes" id="UP001607302">
    <property type="component" value="Unassembled WGS sequence"/>
</dbReference>
<keyword evidence="2" id="KW-1185">Reference proteome</keyword>
<comment type="caution">
    <text evidence="1">The sequence shown here is derived from an EMBL/GenBank/DDBJ whole genome shotgun (WGS) entry which is preliminary data.</text>
</comment>
<reference evidence="1 2" key="1">
    <citation type="journal article" date="2024" name="Ann. Entomol. Soc. Am.">
        <title>Genomic analyses of the southern and eastern yellowjacket wasps (Hymenoptera: Vespidae) reveal evolutionary signatures of social life.</title>
        <authorList>
            <person name="Catto M.A."/>
            <person name="Caine P.B."/>
            <person name="Orr S.E."/>
            <person name="Hunt B.G."/>
            <person name="Goodisman M.A.D."/>
        </authorList>
    </citation>
    <scope>NUCLEOTIDE SEQUENCE [LARGE SCALE GENOMIC DNA]</scope>
    <source>
        <strain evidence="1">233</strain>
        <tissue evidence="1">Head and thorax</tissue>
    </source>
</reference>
<gene>
    <name evidence="1" type="ORF">V1478_016096</name>
</gene>
<dbReference type="AlphaFoldDB" id="A0ABD1ZYT9"/>
<evidence type="ECO:0000313" key="2">
    <source>
        <dbReference type="Proteomes" id="UP001607302"/>
    </source>
</evidence>
<organism evidence="1 2">
    <name type="scientific">Vespula squamosa</name>
    <name type="common">Southern yellow jacket</name>
    <name type="synonym">Wasp</name>
    <dbReference type="NCBI Taxonomy" id="30214"/>
    <lineage>
        <taxon>Eukaryota</taxon>
        <taxon>Metazoa</taxon>
        <taxon>Ecdysozoa</taxon>
        <taxon>Arthropoda</taxon>
        <taxon>Hexapoda</taxon>
        <taxon>Insecta</taxon>
        <taxon>Pterygota</taxon>
        <taxon>Neoptera</taxon>
        <taxon>Endopterygota</taxon>
        <taxon>Hymenoptera</taxon>
        <taxon>Apocrita</taxon>
        <taxon>Aculeata</taxon>
        <taxon>Vespoidea</taxon>
        <taxon>Vespidae</taxon>
        <taxon>Vespinae</taxon>
        <taxon>Vespula</taxon>
    </lineage>
</organism>
<dbReference type="EMBL" id="JAUDFV010000157">
    <property type="protein sequence ID" value="KAL2713539.1"/>
    <property type="molecule type" value="Genomic_DNA"/>
</dbReference>
<evidence type="ECO:0000313" key="1">
    <source>
        <dbReference type="EMBL" id="KAL2713539.1"/>
    </source>
</evidence>
<sequence>MSDKGYFLPRNEEWPVILVGLGDFDDLSTKDIFQLTCWFRIILENNNEIIKKGKGRVQVNKTMERDKKTSIGHG</sequence>
<name>A0ABD1ZYT9_VESSQ</name>
<protein>
    <submittedName>
        <fullName evidence="1">Uncharacterized protein</fullName>
    </submittedName>
</protein>
<accession>A0ABD1ZYT9</accession>